<sequence>METIINIHIEKLPEGVYLATSEDIQGLVAQGRTISETLEIARDVAKKLIEAGQKNDNKEVHVQDSFDYPLVVGM</sequence>
<gene>
    <name evidence="2" type="ordered locus">Cphamn1_1937</name>
    <name evidence="3" type="ordered locus">Cphamn1_1952</name>
</gene>
<dbReference type="InterPro" id="IPR035069">
    <property type="entry name" value="TTHA1013/TTHA0281-like"/>
</dbReference>
<dbReference type="AlphaFoldDB" id="B3EM09"/>
<dbReference type="eggNOG" id="COG1598">
    <property type="taxonomic scope" value="Bacteria"/>
</dbReference>
<name>B3EM09_CHLPB</name>
<feature type="domain" description="DUF1902" evidence="1">
    <location>
        <begin position="15"/>
        <end position="60"/>
    </location>
</feature>
<evidence type="ECO:0000313" key="3">
    <source>
        <dbReference type="EMBL" id="ACE04864.1"/>
    </source>
</evidence>
<dbReference type="KEGG" id="cpb:Cphamn1_1937"/>
<dbReference type="Pfam" id="PF08972">
    <property type="entry name" value="DUF1902"/>
    <property type="match status" value="1"/>
</dbReference>
<proteinExistence type="predicted"/>
<reference evidence="2" key="1">
    <citation type="submission" date="2008-06" db="EMBL/GenBank/DDBJ databases">
        <title>Complete sequence of Chlorobium phaeobacteroides BS1.</title>
        <authorList>
            <consortium name="US DOE Joint Genome Institute"/>
            <person name="Lucas S."/>
            <person name="Copeland A."/>
            <person name="Lapidus A."/>
            <person name="Glavina del Rio T."/>
            <person name="Dalin E."/>
            <person name="Tice H."/>
            <person name="Bruce D."/>
            <person name="Goodwin L."/>
            <person name="Pitluck S."/>
            <person name="Schmutz J."/>
            <person name="Larimer F."/>
            <person name="Land M."/>
            <person name="Hauser L."/>
            <person name="Kyrpides N."/>
            <person name="Ovchinnikova G."/>
            <person name="Li T."/>
            <person name="Liu Z."/>
            <person name="Zhao F."/>
            <person name="Overmann J."/>
            <person name="Bryant D.A."/>
            <person name="Richardson P."/>
        </authorList>
    </citation>
    <scope>NUCLEOTIDE SEQUENCE [LARGE SCALE GENOMIC DNA]</scope>
    <source>
        <strain evidence="2">BS1</strain>
    </source>
</reference>
<protein>
    <recommendedName>
        <fullName evidence="1">DUF1902 domain-containing protein</fullName>
    </recommendedName>
</protein>
<dbReference type="EMBL" id="CP001101">
    <property type="protein sequence ID" value="ACE04850.1"/>
    <property type="molecule type" value="Genomic_DNA"/>
</dbReference>
<dbReference type="Gene3D" id="3.30.2390.10">
    <property type="entry name" value="TTHA1013-like"/>
    <property type="match status" value="1"/>
</dbReference>
<dbReference type="HOGENOM" id="CLU_181344_0_0_10"/>
<dbReference type="STRING" id="331678.Cphamn1_1937"/>
<accession>B3EM09</accession>
<dbReference type="KEGG" id="cpb:Cphamn1_1952"/>
<evidence type="ECO:0000259" key="1">
    <source>
        <dbReference type="Pfam" id="PF08972"/>
    </source>
</evidence>
<organism evidence="2">
    <name type="scientific">Chlorobium phaeobacteroides (strain BS1)</name>
    <dbReference type="NCBI Taxonomy" id="331678"/>
    <lineage>
        <taxon>Bacteria</taxon>
        <taxon>Pseudomonadati</taxon>
        <taxon>Chlorobiota</taxon>
        <taxon>Chlorobiia</taxon>
        <taxon>Chlorobiales</taxon>
        <taxon>Chlorobiaceae</taxon>
        <taxon>Chlorobium/Pelodictyon group</taxon>
        <taxon>Chlorobium</taxon>
    </lineage>
</organism>
<dbReference type="InterPro" id="IPR015066">
    <property type="entry name" value="DUF1902"/>
</dbReference>
<dbReference type="OrthoDB" id="5421907at2"/>
<dbReference type="EMBL" id="CP001101">
    <property type="protein sequence ID" value="ACE04864.1"/>
    <property type="molecule type" value="Genomic_DNA"/>
</dbReference>
<dbReference type="SUPFAM" id="SSF143100">
    <property type="entry name" value="TTHA1013/TTHA0281-like"/>
    <property type="match status" value="1"/>
</dbReference>
<evidence type="ECO:0000313" key="2">
    <source>
        <dbReference type="EMBL" id="ACE04850.1"/>
    </source>
</evidence>